<evidence type="ECO:0000256" key="1">
    <source>
        <dbReference type="ARBA" id="ARBA00007447"/>
    </source>
</evidence>
<dbReference type="SUPFAM" id="SSF50630">
    <property type="entry name" value="Acid proteases"/>
    <property type="match status" value="1"/>
</dbReference>
<dbReference type="InterPro" id="IPR032861">
    <property type="entry name" value="TAXi_N"/>
</dbReference>
<dbReference type="EMBL" id="LR743596">
    <property type="protein sequence ID" value="CAA2626423.1"/>
    <property type="molecule type" value="Genomic_DNA"/>
</dbReference>
<dbReference type="InterPro" id="IPR021109">
    <property type="entry name" value="Peptidase_aspartic_dom_sf"/>
</dbReference>
<dbReference type="InterPro" id="IPR033121">
    <property type="entry name" value="PEPTIDASE_A1"/>
</dbReference>
<dbReference type="GO" id="GO:0006508">
    <property type="term" value="P:proteolysis"/>
    <property type="evidence" value="ECO:0007669"/>
    <property type="project" value="UniProtKB-KW"/>
</dbReference>
<feature type="region of interest" description="Disordered" evidence="6">
    <location>
        <begin position="256"/>
        <end position="278"/>
    </location>
</feature>
<dbReference type="InterPro" id="IPR032799">
    <property type="entry name" value="TAXi_C"/>
</dbReference>
<dbReference type="PANTHER" id="PTHR47967:SF69">
    <property type="entry name" value="ASPARTIC PROTEINASE NANA, CHLOROPLAST"/>
    <property type="match status" value="1"/>
</dbReference>
<protein>
    <recommendedName>
        <fullName evidence="7">Peptidase A1 domain-containing protein</fullName>
    </recommendedName>
</protein>
<evidence type="ECO:0000256" key="5">
    <source>
        <dbReference type="ARBA" id="ARBA00023180"/>
    </source>
</evidence>
<evidence type="ECO:0000256" key="6">
    <source>
        <dbReference type="SAM" id="MobiDB-lite"/>
    </source>
</evidence>
<name>A0A7I8J6R8_SPIIN</name>
<evidence type="ECO:0000259" key="7">
    <source>
        <dbReference type="PROSITE" id="PS51767"/>
    </source>
</evidence>
<dbReference type="InterPro" id="IPR051708">
    <property type="entry name" value="Plant_Aspart_Prot_A1"/>
</dbReference>
<dbReference type="EMBL" id="CACRZD030000009">
    <property type="protein sequence ID" value="CAA6665734.1"/>
    <property type="molecule type" value="Genomic_DNA"/>
</dbReference>
<keyword evidence="3" id="KW-0064">Aspartyl protease</keyword>
<keyword evidence="9" id="KW-1185">Reference proteome</keyword>
<dbReference type="FunFam" id="2.40.70.10:FF:000033">
    <property type="entry name" value="Aspartyl protease family protein"/>
    <property type="match status" value="1"/>
</dbReference>
<dbReference type="PANTHER" id="PTHR47967">
    <property type="entry name" value="OS07G0603500 PROTEIN-RELATED"/>
    <property type="match status" value="1"/>
</dbReference>
<evidence type="ECO:0000313" key="9">
    <source>
        <dbReference type="Proteomes" id="UP001189122"/>
    </source>
</evidence>
<sequence>MPTLQLLRRHHRQRSPLQRVREIVRNDHARAKMISDRIRLAEERVRGRRQCPPDVVVRDADILRRLSPAPGSTSCGFKVGTPAQTFLLVADTGQRPHLDEVPLQSLPGLRGRAMAAGLPRGPVIVFQPHPCSSQLCKNSLPFSLAKCLAPTSPCEYDYGSTFVVFDHDDHRASPNPAGTPMVDGAGIFADEVATVALSGGQSAKLKGIVVGCTSSSAGSSFRSLDGVLGLGYSNTSFAARAASRFAASSRTVSSTTSAQERLRLPRLRQGHHSQASKPDRRRYAELILNSWLEPFYAVRVGGVSVGAELLNISEAVWDSGAGGGVILDSGTSLAMLAEPAYRAVLAALSAPLARYPKVEAKPFEFCFKWDQSFDEAAVPRLVVHLVGPRGAAAPLRPPVKSYLIDVADGVKCIGILSASWPGVSTIGNILQQNHLWEFDIANRRVSFEPSSCSRSLH</sequence>
<evidence type="ECO:0000256" key="4">
    <source>
        <dbReference type="ARBA" id="ARBA00022801"/>
    </source>
</evidence>
<dbReference type="Proteomes" id="UP001189122">
    <property type="component" value="Unassembled WGS sequence"/>
</dbReference>
<comment type="similarity">
    <text evidence="1">Belongs to the peptidase A1 family.</text>
</comment>
<dbReference type="GO" id="GO:0004190">
    <property type="term" value="F:aspartic-type endopeptidase activity"/>
    <property type="evidence" value="ECO:0007669"/>
    <property type="project" value="UniProtKB-KW"/>
</dbReference>
<reference evidence="8 9" key="1">
    <citation type="submission" date="2019-12" db="EMBL/GenBank/DDBJ databases">
        <authorList>
            <person name="Scholz U."/>
            <person name="Mascher M."/>
            <person name="Fiebig A."/>
        </authorList>
    </citation>
    <scope>NUCLEOTIDE SEQUENCE</scope>
</reference>
<dbReference type="Pfam" id="PF14543">
    <property type="entry name" value="TAXi_N"/>
    <property type="match status" value="1"/>
</dbReference>
<evidence type="ECO:0000256" key="3">
    <source>
        <dbReference type="ARBA" id="ARBA00022750"/>
    </source>
</evidence>
<keyword evidence="2" id="KW-0645">Protease</keyword>
<accession>A0A7I8J6R8</accession>
<organism evidence="8">
    <name type="scientific">Spirodela intermedia</name>
    <name type="common">Intermediate duckweed</name>
    <dbReference type="NCBI Taxonomy" id="51605"/>
    <lineage>
        <taxon>Eukaryota</taxon>
        <taxon>Viridiplantae</taxon>
        <taxon>Streptophyta</taxon>
        <taxon>Embryophyta</taxon>
        <taxon>Tracheophyta</taxon>
        <taxon>Spermatophyta</taxon>
        <taxon>Magnoliopsida</taxon>
        <taxon>Liliopsida</taxon>
        <taxon>Araceae</taxon>
        <taxon>Lemnoideae</taxon>
        <taxon>Spirodela</taxon>
    </lineage>
</organism>
<keyword evidence="5" id="KW-0325">Glycoprotein</keyword>
<gene>
    <name evidence="8" type="ORF">SI7747_09012123</name>
</gene>
<dbReference type="Pfam" id="PF14541">
    <property type="entry name" value="TAXi_C"/>
    <property type="match status" value="1"/>
</dbReference>
<proteinExistence type="inferred from homology"/>
<keyword evidence="4" id="KW-0378">Hydrolase</keyword>
<dbReference type="AlphaFoldDB" id="A0A7I8J6R8"/>
<dbReference type="PROSITE" id="PS51767">
    <property type="entry name" value="PEPTIDASE_A1"/>
    <property type="match status" value="1"/>
</dbReference>
<feature type="domain" description="Peptidase A1" evidence="7">
    <location>
        <begin position="73"/>
        <end position="448"/>
    </location>
</feature>
<evidence type="ECO:0000313" key="8">
    <source>
        <dbReference type="EMBL" id="CAA2626423.1"/>
    </source>
</evidence>
<evidence type="ECO:0000256" key="2">
    <source>
        <dbReference type="ARBA" id="ARBA00022670"/>
    </source>
</evidence>
<dbReference type="Gene3D" id="2.40.70.10">
    <property type="entry name" value="Acid Proteases"/>
    <property type="match status" value="2"/>
</dbReference>